<dbReference type="EMBL" id="QLLG01000208">
    <property type="protein sequence ID" value="RMX66302.1"/>
    <property type="molecule type" value="Genomic_DNA"/>
</dbReference>
<organism evidence="2 4">
    <name type="scientific">Peronospora effusa</name>
    <dbReference type="NCBI Taxonomy" id="542832"/>
    <lineage>
        <taxon>Eukaryota</taxon>
        <taxon>Sar</taxon>
        <taxon>Stramenopiles</taxon>
        <taxon>Oomycota</taxon>
        <taxon>Peronosporomycetes</taxon>
        <taxon>Peronosporales</taxon>
        <taxon>Peronosporaceae</taxon>
        <taxon>Peronospora</taxon>
    </lineage>
</organism>
<accession>A0A3M6VJ30</accession>
<dbReference type="Proteomes" id="UP000286097">
    <property type="component" value="Unassembled WGS sequence"/>
</dbReference>
<protein>
    <submittedName>
        <fullName evidence="2">Uncharacterized protein</fullName>
    </submittedName>
</protein>
<evidence type="ECO:0000313" key="5">
    <source>
        <dbReference type="Proteomes" id="UP000286097"/>
    </source>
</evidence>
<evidence type="ECO:0000313" key="2">
    <source>
        <dbReference type="EMBL" id="RMX66302.1"/>
    </source>
</evidence>
<dbReference type="CDD" id="cd15489">
    <property type="entry name" value="PHD_SF"/>
    <property type="match status" value="1"/>
</dbReference>
<feature type="region of interest" description="Disordered" evidence="1">
    <location>
        <begin position="415"/>
        <end position="462"/>
    </location>
</feature>
<name>A0A3M6VJ30_9STRA</name>
<evidence type="ECO:0000313" key="3">
    <source>
        <dbReference type="EMBL" id="RQM15966.1"/>
    </source>
</evidence>
<proteinExistence type="predicted"/>
<evidence type="ECO:0000256" key="1">
    <source>
        <dbReference type="SAM" id="MobiDB-lite"/>
    </source>
</evidence>
<dbReference type="AlphaFoldDB" id="A0A3M6VJ30"/>
<feature type="compositionally biased region" description="Polar residues" evidence="1">
    <location>
        <begin position="440"/>
        <end position="449"/>
    </location>
</feature>
<dbReference type="EMBL" id="QKXF01000136">
    <property type="protein sequence ID" value="RQM15966.1"/>
    <property type="molecule type" value="Genomic_DNA"/>
</dbReference>
<sequence>MTAASIAAHTKSDLSSLDSGIAADQVSHWEDVQKTDETLPDVQNAAVIQPHKEEETVSLVTNGTSLILDGGSSDSVALITDGGTNHRDKTGTSPRGVVHTVISDPTNEEASPLSHAANVAALDLGFSAPIKKESFQQKEVAQVALITRPSRAAAAAATVGMARQAKQEINSLELLIESAFELENRDADMEIYHVTKKRTIDGHGRALKRSREAVTKVLQNTLKTESAEQNLTYGKKQRQAATYKAGFVEPSPIITDIPPLPFTSTSPDLRIKEKNKLKSKRYVKMKTESSHSLKEMNGCDDRHCEYCKKAANICVLMHCHACRRVYHAQCFLHAFKPYVDESMPIFGQIEHLQLKASEHRGNIFRCASCKAAFLDFYESGGYLWDCDCPTCSQPEKTVVYRQKKLVQMMNGMELEKQRKKEQKSQRKNGSFSASWKPLVSTPSWSNSISRSRRTRVSDAIDR</sequence>
<gene>
    <name evidence="3" type="ORF">DD237_004240</name>
    <name evidence="2" type="ORF">DD238_003754</name>
</gene>
<dbReference type="OrthoDB" id="166811at2759"/>
<dbReference type="Proteomes" id="UP000282087">
    <property type="component" value="Unassembled WGS sequence"/>
</dbReference>
<dbReference type="VEuPathDB" id="FungiDB:DD237_004240"/>
<evidence type="ECO:0000313" key="4">
    <source>
        <dbReference type="Proteomes" id="UP000282087"/>
    </source>
</evidence>
<feature type="compositionally biased region" description="Basic and acidic residues" evidence="1">
    <location>
        <begin position="415"/>
        <end position="424"/>
    </location>
</feature>
<comment type="caution">
    <text evidence="2">The sequence shown here is derived from an EMBL/GenBank/DDBJ whole genome shotgun (WGS) entry which is preliminary data.</text>
</comment>
<keyword evidence="4" id="KW-1185">Reference proteome</keyword>
<reference evidence="4 5" key="1">
    <citation type="submission" date="2018-06" db="EMBL/GenBank/DDBJ databases">
        <title>Comparative genomics of downy mildews reveals potential adaptations to biotrophy.</title>
        <authorList>
            <person name="Fletcher K."/>
            <person name="Klosterman S.J."/>
            <person name="Derevnina L."/>
            <person name="Martin F."/>
            <person name="Koike S."/>
            <person name="Reyes Chin-Wo S."/>
            <person name="Mou B."/>
            <person name="Michelmore R."/>
        </authorList>
    </citation>
    <scope>NUCLEOTIDE SEQUENCE [LARGE SCALE GENOMIC DNA]</scope>
    <source>
        <strain evidence="3 5">R13</strain>
        <strain evidence="2 4">R14</strain>
    </source>
</reference>